<feature type="region of interest" description="Disordered" evidence="1">
    <location>
        <begin position="72"/>
        <end position="94"/>
    </location>
</feature>
<comment type="caution">
    <text evidence="3">The sequence shown here is derived from an EMBL/GenBank/DDBJ whole genome shotgun (WGS) entry which is preliminary data.</text>
</comment>
<dbReference type="EMBL" id="CAMGYJ010000004">
    <property type="protein sequence ID" value="CAI0400160.1"/>
    <property type="molecule type" value="Genomic_DNA"/>
</dbReference>
<name>A0AAV0IV11_9ROSI</name>
<dbReference type="AlphaFoldDB" id="A0AAV0IV11"/>
<evidence type="ECO:0000313" key="3">
    <source>
        <dbReference type="EMBL" id="CAI0400160.1"/>
    </source>
</evidence>
<organism evidence="3 4">
    <name type="scientific">Linum tenue</name>
    <dbReference type="NCBI Taxonomy" id="586396"/>
    <lineage>
        <taxon>Eukaryota</taxon>
        <taxon>Viridiplantae</taxon>
        <taxon>Streptophyta</taxon>
        <taxon>Embryophyta</taxon>
        <taxon>Tracheophyta</taxon>
        <taxon>Spermatophyta</taxon>
        <taxon>Magnoliopsida</taxon>
        <taxon>eudicotyledons</taxon>
        <taxon>Gunneridae</taxon>
        <taxon>Pentapetalae</taxon>
        <taxon>rosids</taxon>
        <taxon>fabids</taxon>
        <taxon>Malpighiales</taxon>
        <taxon>Linaceae</taxon>
        <taxon>Linum</taxon>
    </lineage>
</organism>
<evidence type="ECO:0000313" key="4">
    <source>
        <dbReference type="Proteomes" id="UP001154282"/>
    </source>
</evidence>
<sequence length="94" mass="10482">MCSDHECPPGKRREMDSKTADTPINELGDDLLREILIRLPNPRFTSRCKPVCKQWNSLISNPSFRGRFISHHQRKNESGGEPSVLILPAAGGGI</sequence>
<dbReference type="Gene3D" id="1.20.1280.50">
    <property type="match status" value="1"/>
</dbReference>
<reference evidence="3" key="1">
    <citation type="submission" date="2022-08" db="EMBL/GenBank/DDBJ databases">
        <authorList>
            <person name="Gutierrez-Valencia J."/>
        </authorList>
    </citation>
    <scope>NUCLEOTIDE SEQUENCE</scope>
</reference>
<feature type="compositionally biased region" description="Basic and acidic residues" evidence="1">
    <location>
        <begin position="1"/>
        <end position="19"/>
    </location>
</feature>
<feature type="domain" description="F-box" evidence="2">
    <location>
        <begin position="25"/>
        <end position="64"/>
    </location>
</feature>
<keyword evidence="4" id="KW-1185">Reference proteome</keyword>
<proteinExistence type="predicted"/>
<evidence type="ECO:0000259" key="2">
    <source>
        <dbReference type="Pfam" id="PF00646"/>
    </source>
</evidence>
<dbReference type="Pfam" id="PF00646">
    <property type="entry name" value="F-box"/>
    <property type="match status" value="1"/>
</dbReference>
<gene>
    <name evidence="3" type="ORF">LITE_LOCUS10632</name>
</gene>
<evidence type="ECO:0000256" key="1">
    <source>
        <dbReference type="SAM" id="MobiDB-lite"/>
    </source>
</evidence>
<dbReference type="InterPro" id="IPR001810">
    <property type="entry name" value="F-box_dom"/>
</dbReference>
<protein>
    <recommendedName>
        <fullName evidence="2">F-box domain-containing protein</fullName>
    </recommendedName>
</protein>
<dbReference type="Proteomes" id="UP001154282">
    <property type="component" value="Unassembled WGS sequence"/>
</dbReference>
<accession>A0AAV0IV11</accession>
<dbReference type="SUPFAM" id="SSF81383">
    <property type="entry name" value="F-box domain"/>
    <property type="match status" value="1"/>
</dbReference>
<dbReference type="InterPro" id="IPR036047">
    <property type="entry name" value="F-box-like_dom_sf"/>
</dbReference>
<feature type="region of interest" description="Disordered" evidence="1">
    <location>
        <begin position="1"/>
        <end position="25"/>
    </location>
</feature>
<dbReference type="PANTHER" id="PTHR33207">
    <property type="entry name" value="F-BOX DOMAIN CONTAINING PROTEIN-RELATED"/>
    <property type="match status" value="1"/>
</dbReference>
<dbReference type="CDD" id="cd22157">
    <property type="entry name" value="F-box_AtFBW1-like"/>
    <property type="match status" value="1"/>
</dbReference>